<gene>
    <name evidence="1" type="ORF">ACFSB2_18110</name>
</gene>
<sequence>MLVLRIPREQKELFINNIQAYFETEKSERIGTLAAENLLDFMLKQLGPVIYNQAISDARSVVMQQMERVDEEIYALEQPVERL</sequence>
<accession>A0ABW4JM82</accession>
<comment type="caution">
    <text evidence="1">The sequence shown here is derived from an EMBL/GenBank/DDBJ whole genome shotgun (WGS) entry which is preliminary data.</text>
</comment>
<name>A0ABW4JM82_9BACL</name>
<reference evidence="2" key="1">
    <citation type="journal article" date="2019" name="Int. J. Syst. Evol. Microbiol.">
        <title>The Global Catalogue of Microorganisms (GCM) 10K type strain sequencing project: providing services to taxonomists for standard genome sequencing and annotation.</title>
        <authorList>
            <consortium name="The Broad Institute Genomics Platform"/>
            <consortium name="The Broad Institute Genome Sequencing Center for Infectious Disease"/>
            <person name="Wu L."/>
            <person name="Ma J."/>
        </authorList>
    </citation>
    <scope>NUCLEOTIDE SEQUENCE [LARGE SCALE GENOMIC DNA]</scope>
    <source>
        <strain evidence="2">CGMCC 1.12286</strain>
    </source>
</reference>
<dbReference type="InterPro" id="IPR018680">
    <property type="entry name" value="DUF2164"/>
</dbReference>
<dbReference type="Proteomes" id="UP001597079">
    <property type="component" value="Unassembled WGS sequence"/>
</dbReference>
<dbReference type="RefSeq" id="WP_377944515.1">
    <property type="nucleotide sequence ID" value="NZ_JBHUCX010000073.1"/>
</dbReference>
<keyword evidence="2" id="KW-1185">Reference proteome</keyword>
<protein>
    <submittedName>
        <fullName evidence="1">DUF2164 domain-containing protein</fullName>
    </submittedName>
</protein>
<evidence type="ECO:0000313" key="2">
    <source>
        <dbReference type="Proteomes" id="UP001597079"/>
    </source>
</evidence>
<evidence type="ECO:0000313" key="1">
    <source>
        <dbReference type="EMBL" id="MFD1676610.1"/>
    </source>
</evidence>
<dbReference type="EMBL" id="JBHUCX010000073">
    <property type="protein sequence ID" value="MFD1676610.1"/>
    <property type="molecule type" value="Genomic_DNA"/>
</dbReference>
<organism evidence="1 2">
    <name type="scientific">Alicyclobacillus fodiniaquatilis</name>
    <dbReference type="NCBI Taxonomy" id="1661150"/>
    <lineage>
        <taxon>Bacteria</taxon>
        <taxon>Bacillati</taxon>
        <taxon>Bacillota</taxon>
        <taxon>Bacilli</taxon>
        <taxon>Bacillales</taxon>
        <taxon>Alicyclobacillaceae</taxon>
        <taxon>Alicyclobacillus</taxon>
    </lineage>
</organism>
<dbReference type="Pfam" id="PF09932">
    <property type="entry name" value="DUF2164"/>
    <property type="match status" value="1"/>
</dbReference>
<proteinExistence type="predicted"/>